<evidence type="ECO:0000313" key="2">
    <source>
        <dbReference type="Proteomes" id="UP000461739"/>
    </source>
</evidence>
<dbReference type="Proteomes" id="UP000461739">
    <property type="component" value="Unassembled WGS sequence"/>
</dbReference>
<reference evidence="1 2" key="1">
    <citation type="submission" date="2019-10" db="EMBL/GenBank/DDBJ databases">
        <title>Bacillus from the desert of Cuatro Cinegas, Coahuila.</title>
        <authorList>
            <person name="Olmedo-Alvarez G."/>
            <person name="Saldana S."/>
            <person name="Barcelo D."/>
        </authorList>
    </citation>
    <scope>NUCLEOTIDE SEQUENCE [LARGE SCALE GENOMIC DNA]</scope>
    <source>
        <strain evidence="1 2">CH316_11T</strain>
    </source>
</reference>
<protein>
    <submittedName>
        <fullName evidence="1">Uncharacterized protein</fullName>
    </submittedName>
</protein>
<evidence type="ECO:0000313" key="1">
    <source>
        <dbReference type="EMBL" id="KAB2448588.1"/>
    </source>
</evidence>
<accession>A0AAN6B6S1</accession>
<comment type="caution">
    <text evidence="1">The sequence shown here is derived from an EMBL/GenBank/DDBJ whole genome shotgun (WGS) entry which is preliminary data.</text>
</comment>
<sequence length="81" mass="9286">MNTIIPNLLRTQGLYCIIYKRGHVIEKAPLYLKDFSPEGNNISYPKFEIIFSVAKDWITLFVCSSNFSCNIFNATSVLYIS</sequence>
<name>A0AAN6B6S1_BACCE</name>
<dbReference type="AlphaFoldDB" id="A0AAN6B6S1"/>
<dbReference type="EMBL" id="WBPI01000013">
    <property type="protein sequence ID" value="KAB2448588.1"/>
    <property type="molecule type" value="Genomic_DNA"/>
</dbReference>
<gene>
    <name evidence="1" type="ORF">F8165_18740</name>
</gene>
<proteinExistence type="predicted"/>
<organism evidence="1 2">
    <name type="scientific">Bacillus cereus</name>
    <dbReference type="NCBI Taxonomy" id="1396"/>
    <lineage>
        <taxon>Bacteria</taxon>
        <taxon>Bacillati</taxon>
        <taxon>Bacillota</taxon>
        <taxon>Bacilli</taxon>
        <taxon>Bacillales</taxon>
        <taxon>Bacillaceae</taxon>
        <taxon>Bacillus</taxon>
        <taxon>Bacillus cereus group</taxon>
    </lineage>
</organism>